<dbReference type="UniPathway" id="UPA00342"/>
<feature type="domain" description="SIS" evidence="4">
    <location>
        <begin position="64"/>
        <end position="227"/>
    </location>
</feature>
<dbReference type="NCBIfam" id="NF003915">
    <property type="entry name" value="PRK05441.1"/>
    <property type="match status" value="1"/>
</dbReference>
<keyword evidence="2 3" id="KW-0119">Carbohydrate metabolism</keyword>
<dbReference type="NCBIfam" id="TIGR00274">
    <property type="entry name" value="N-acetylmuramic acid 6-phosphate etherase"/>
    <property type="match status" value="1"/>
</dbReference>
<dbReference type="GO" id="GO:0016835">
    <property type="term" value="F:carbon-oxygen lyase activity"/>
    <property type="evidence" value="ECO:0007669"/>
    <property type="project" value="UniProtKB-UniRule"/>
</dbReference>
<protein>
    <recommendedName>
        <fullName evidence="3">N-acetylmuramic acid 6-phosphate etherase</fullName>
        <shortName evidence="3">MurNAc-6-P etherase</shortName>
        <ecNumber evidence="3">4.2.1.126</ecNumber>
    </recommendedName>
    <alternativeName>
        <fullName evidence="3">N-acetylmuramic acid 6-phosphate hydrolase</fullName>
    </alternativeName>
    <alternativeName>
        <fullName evidence="3">N-acetylmuramic acid 6-phosphate lyase</fullName>
    </alternativeName>
</protein>
<gene>
    <name evidence="3" type="primary">murQ</name>
    <name evidence="5" type="ORF">EDD80_10691</name>
</gene>
<dbReference type="EMBL" id="SMAD01000006">
    <property type="protein sequence ID" value="TCS86781.1"/>
    <property type="molecule type" value="Genomic_DNA"/>
</dbReference>
<feature type="active site" description="Proton donor" evidence="3">
    <location>
        <position position="92"/>
    </location>
</feature>
<reference evidence="5 6" key="1">
    <citation type="submission" date="2019-03" db="EMBL/GenBank/DDBJ databases">
        <title>Genomic Encyclopedia of Type Strains, Phase IV (KMG-IV): sequencing the most valuable type-strain genomes for metagenomic binning, comparative biology and taxonomic classification.</title>
        <authorList>
            <person name="Goeker M."/>
        </authorList>
    </citation>
    <scope>NUCLEOTIDE SEQUENCE [LARGE SCALE GENOMIC DNA]</scope>
    <source>
        <strain evidence="5 6">DSM 21100</strain>
    </source>
</reference>
<dbReference type="PROSITE" id="PS51464">
    <property type="entry name" value="SIS"/>
    <property type="match status" value="1"/>
</dbReference>
<name>A0A4R3KSS3_9SPHI</name>
<evidence type="ECO:0000313" key="5">
    <source>
        <dbReference type="EMBL" id="TCS86781.1"/>
    </source>
</evidence>
<comment type="miscellaneous">
    <text evidence="3">A lyase-type mechanism (elimination/hydration) is suggested for the cleavage of the lactyl ether bond of MurNAc 6-phosphate, with the formation of an alpha,beta-unsaturated aldehyde intermediate with (E)-stereochemistry, followed by the syn addition of water to give product.</text>
</comment>
<dbReference type="CDD" id="cd05007">
    <property type="entry name" value="SIS_Etherase"/>
    <property type="match status" value="1"/>
</dbReference>
<evidence type="ECO:0000256" key="2">
    <source>
        <dbReference type="ARBA" id="ARBA00023277"/>
    </source>
</evidence>
<dbReference type="AlphaFoldDB" id="A0A4R3KSS3"/>
<comment type="similarity">
    <text evidence="3">Belongs to the GCKR-like family. MurNAc-6-P etherase subfamily.</text>
</comment>
<sequence length="282" mass="30306">MAAIRKFISITYSMKRITESDSSYDNLENMETGEILSSINKEDQTVPLAVAKAIPAIEKLVDVIINKMKAGGRLFYIGAGTSGRLGILDASECPPTFGVDHNTVIGLIAGGDKAIRKAVEFAEDNKTQAWKDLLSYNIGKNDVVVGIAASGTTPYVIGGLEEANRNGLETGCIVCNEGSPVARSARHPVEVVVGPEFVTGSTRMKAGTAQKLVLNMISTSVMIKLGRVKGNKMVDMQLSNTKLVDRGIRMIMNALKTDQETAEKLLKEFGSVRKAIDGNQKV</sequence>
<dbReference type="Gene3D" id="3.40.50.10490">
    <property type="entry name" value="Glucose-6-phosphate isomerase like protein, domain 1"/>
    <property type="match status" value="1"/>
</dbReference>
<dbReference type="FunFam" id="3.40.50.10490:FF:000014">
    <property type="entry name" value="N-acetylmuramic acid 6-phosphate etherase"/>
    <property type="match status" value="1"/>
</dbReference>
<comment type="function">
    <text evidence="3">Specifically catalyzes the cleavage of the D-lactyl ether substituent of MurNAc 6-phosphate, producing GlcNAc 6-phosphate and D-lactate.</text>
</comment>
<dbReference type="Gene3D" id="1.10.8.1080">
    <property type="match status" value="1"/>
</dbReference>
<dbReference type="NCBIfam" id="NF009222">
    <property type="entry name" value="PRK12570.1"/>
    <property type="match status" value="1"/>
</dbReference>
<dbReference type="GO" id="GO:0046348">
    <property type="term" value="P:amino sugar catabolic process"/>
    <property type="evidence" value="ECO:0007669"/>
    <property type="project" value="InterPro"/>
</dbReference>
<dbReference type="HAMAP" id="MF_00068">
    <property type="entry name" value="MurQ"/>
    <property type="match status" value="1"/>
</dbReference>
<comment type="pathway">
    <text evidence="3">Amino-sugar metabolism; N-acetylmuramate degradation.</text>
</comment>
<dbReference type="PANTHER" id="PTHR10088">
    <property type="entry name" value="GLUCOKINASE REGULATORY PROTEIN"/>
    <property type="match status" value="1"/>
</dbReference>
<keyword evidence="1 3" id="KW-0456">Lyase</keyword>
<accession>A0A4R3KSS3</accession>
<dbReference type="GO" id="GO:0009254">
    <property type="term" value="P:peptidoglycan turnover"/>
    <property type="evidence" value="ECO:0007669"/>
    <property type="project" value="TreeGrafter"/>
</dbReference>
<feature type="active site" evidence="3">
    <location>
        <position position="123"/>
    </location>
</feature>
<evidence type="ECO:0000256" key="1">
    <source>
        <dbReference type="ARBA" id="ARBA00023239"/>
    </source>
</evidence>
<dbReference type="InterPro" id="IPR040190">
    <property type="entry name" value="MURQ/GCKR"/>
</dbReference>
<evidence type="ECO:0000256" key="3">
    <source>
        <dbReference type="HAMAP-Rule" id="MF_00068"/>
    </source>
</evidence>
<keyword evidence="6" id="KW-1185">Reference proteome</keyword>
<dbReference type="PROSITE" id="PS01272">
    <property type="entry name" value="GCKR"/>
    <property type="match status" value="1"/>
</dbReference>
<dbReference type="InterPro" id="IPR005486">
    <property type="entry name" value="Glucokinase_regulatory_CS"/>
</dbReference>
<dbReference type="InterPro" id="IPR005488">
    <property type="entry name" value="Etherase_MurQ"/>
</dbReference>
<dbReference type="EC" id="4.2.1.126" evidence="3"/>
<comment type="subunit">
    <text evidence="3">Homodimer.</text>
</comment>
<dbReference type="GO" id="GO:0097173">
    <property type="term" value="P:N-acetylmuramic acid catabolic process"/>
    <property type="evidence" value="ECO:0007669"/>
    <property type="project" value="UniProtKB-UniPathway"/>
</dbReference>
<dbReference type="GO" id="GO:0097367">
    <property type="term" value="F:carbohydrate derivative binding"/>
    <property type="evidence" value="ECO:0007669"/>
    <property type="project" value="InterPro"/>
</dbReference>
<proteinExistence type="inferred from homology"/>
<dbReference type="Proteomes" id="UP000295807">
    <property type="component" value="Unassembled WGS sequence"/>
</dbReference>
<evidence type="ECO:0000259" key="4">
    <source>
        <dbReference type="PROSITE" id="PS51464"/>
    </source>
</evidence>
<evidence type="ECO:0000313" key="6">
    <source>
        <dbReference type="Proteomes" id="UP000295807"/>
    </source>
</evidence>
<dbReference type="SUPFAM" id="SSF53697">
    <property type="entry name" value="SIS domain"/>
    <property type="match status" value="1"/>
</dbReference>
<comment type="catalytic activity">
    <reaction evidence="3">
        <text>N-acetyl-D-muramate 6-phosphate + H2O = N-acetyl-D-glucosamine 6-phosphate + (R)-lactate</text>
        <dbReference type="Rhea" id="RHEA:26410"/>
        <dbReference type="ChEBI" id="CHEBI:15377"/>
        <dbReference type="ChEBI" id="CHEBI:16004"/>
        <dbReference type="ChEBI" id="CHEBI:57513"/>
        <dbReference type="ChEBI" id="CHEBI:58722"/>
        <dbReference type="EC" id="4.2.1.126"/>
    </reaction>
</comment>
<dbReference type="InterPro" id="IPR046348">
    <property type="entry name" value="SIS_dom_sf"/>
</dbReference>
<dbReference type="GO" id="GO:0016803">
    <property type="term" value="F:ether hydrolase activity"/>
    <property type="evidence" value="ECO:0007669"/>
    <property type="project" value="TreeGrafter"/>
</dbReference>
<comment type="caution">
    <text evidence="5">The sequence shown here is derived from an EMBL/GenBank/DDBJ whole genome shotgun (WGS) entry which is preliminary data.</text>
</comment>
<organism evidence="5 6">
    <name type="scientific">Anseongella ginsenosidimutans</name>
    <dbReference type="NCBI Taxonomy" id="496056"/>
    <lineage>
        <taxon>Bacteria</taxon>
        <taxon>Pseudomonadati</taxon>
        <taxon>Bacteroidota</taxon>
        <taxon>Sphingobacteriia</taxon>
        <taxon>Sphingobacteriales</taxon>
        <taxon>Sphingobacteriaceae</taxon>
        <taxon>Anseongella</taxon>
    </lineage>
</organism>
<dbReference type="InterPro" id="IPR001347">
    <property type="entry name" value="SIS_dom"/>
</dbReference>
<dbReference type="PANTHER" id="PTHR10088:SF4">
    <property type="entry name" value="GLUCOKINASE REGULATORY PROTEIN"/>
    <property type="match status" value="1"/>
</dbReference>
<dbReference type="Pfam" id="PF22645">
    <property type="entry name" value="GKRP_SIS_N"/>
    <property type="match status" value="1"/>
</dbReference>